<dbReference type="RefSeq" id="WP_214114649.1">
    <property type="nucleotide sequence ID" value="NZ_JAHCTB010000008.1"/>
</dbReference>
<keyword evidence="2" id="KW-1185">Reference proteome</keyword>
<name>A0ABS5S7L6_9FLAO</name>
<gene>
    <name evidence="1" type="ORF">KIV10_13530</name>
</gene>
<dbReference type="EMBL" id="JAHCTB010000008">
    <property type="protein sequence ID" value="MBT0609203.1"/>
    <property type="molecule type" value="Genomic_DNA"/>
</dbReference>
<comment type="caution">
    <text evidence="1">The sequence shown here is derived from an EMBL/GenBank/DDBJ whole genome shotgun (WGS) entry which is preliminary data.</text>
</comment>
<evidence type="ECO:0000313" key="2">
    <source>
        <dbReference type="Proteomes" id="UP001297092"/>
    </source>
</evidence>
<evidence type="ECO:0000313" key="1">
    <source>
        <dbReference type="EMBL" id="MBT0609203.1"/>
    </source>
</evidence>
<dbReference type="Proteomes" id="UP001297092">
    <property type="component" value="Unassembled WGS sequence"/>
</dbReference>
<sequence>MFRGKKFIYIDNPSELGKFYVHHAERDLNESILTPVFKPESIEKNQTDLIPGYIDRELNFYSCPIITNYIKIKKYEFIEIYVKEEYRNVRTATLFLEVYDKTLENYISETITLAEKLQICSIDFLNFNHIINFLNKYVDSGRDINKIDFKLFSKSYPKLVDKQIILQNVKSLDLKVFEDSKNRVGKDNRFWTEMEVRNLPENEYLKDLFIKCLSKQGRKLIADFGVVIELYSDYIWSPTHPRKHLENYSTESIKETLIMDLAIEFNSEEYVLSSMEIKTCYNNV</sequence>
<protein>
    <submittedName>
        <fullName evidence="1">Uncharacterized protein</fullName>
    </submittedName>
</protein>
<accession>A0ABS5S7L6</accession>
<organism evidence="1 2">
    <name type="scientific">Aequorivita echinoideorum</name>
    <dbReference type="NCBI Taxonomy" id="1549647"/>
    <lineage>
        <taxon>Bacteria</taxon>
        <taxon>Pseudomonadati</taxon>
        <taxon>Bacteroidota</taxon>
        <taxon>Flavobacteriia</taxon>
        <taxon>Flavobacteriales</taxon>
        <taxon>Flavobacteriaceae</taxon>
        <taxon>Aequorivita</taxon>
    </lineage>
</organism>
<proteinExistence type="predicted"/>
<reference evidence="1 2" key="1">
    <citation type="submission" date="2021-05" db="EMBL/GenBank/DDBJ databases">
        <title>Aequorivita echinoideorum JCM 30378 genome.</title>
        <authorList>
            <person name="Zhang H."/>
            <person name="Li C."/>
        </authorList>
    </citation>
    <scope>NUCLEOTIDE SEQUENCE [LARGE SCALE GENOMIC DNA]</scope>
    <source>
        <strain evidence="1 2">JCM30378</strain>
    </source>
</reference>